<organism evidence="3 4">
    <name type="scientific">Pinibacter aurantiacus</name>
    <dbReference type="NCBI Taxonomy" id="2851599"/>
    <lineage>
        <taxon>Bacteria</taxon>
        <taxon>Pseudomonadati</taxon>
        <taxon>Bacteroidota</taxon>
        <taxon>Chitinophagia</taxon>
        <taxon>Chitinophagales</taxon>
        <taxon>Chitinophagaceae</taxon>
        <taxon>Pinibacter</taxon>
    </lineage>
</organism>
<dbReference type="PANTHER" id="PTHR34406">
    <property type="entry name" value="PROTEIN YCEI"/>
    <property type="match status" value="1"/>
</dbReference>
<keyword evidence="1" id="KW-0732">Signal</keyword>
<keyword evidence="4" id="KW-1185">Reference proteome</keyword>
<feature type="signal peptide" evidence="1">
    <location>
        <begin position="1"/>
        <end position="22"/>
    </location>
</feature>
<protein>
    <submittedName>
        <fullName evidence="3">YceI family protein</fullName>
    </submittedName>
</protein>
<dbReference type="EMBL" id="JAHSPG010000003">
    <property type="protein sequence ID" value="MBV4357016.1"/>
    <property type="molecule type" value="Genomic_DNA"/>
</dbReference>
<dbReference type="SMART" id="SM00867">
    <property type="entry name" value="YceI"/>
    <property type="match status" value="1"/>
</dbReference>
<dbReference type="AlphaFoldDB" id="A0A9E2W7P2"/>
<evidence type="ECO:0000313" key="4">
    <source>
        <dbReference type="Proteomes" id="UP000812270"/>
    </source>
</evidence>
<name>A0A9E2W7P2_9BACT</name>
<feature type="domain" description="Lipid/polyisoprenoid-binding YceI-like" evidence="2">
    <location>
        <begin position="24"/>
        <end position="179"/>
    </location>
</feature>
<dbReference type="InterPro" id="IPR007372">
    <property type="entry name" value="Lipid/polyisoprenoid-bd_YceI"/>
</dbReference>
<dbReference type="PANTHER" id="PTHR34406:SF1">
    <property type="entry name" value="PROTEIN YCEI"/>
    <property type="match status" value="1"/>
</dbReference>
<dbReference type="Pfam" id="PF04264">
    <property type="entry name" value="YceI"/>
    <property type="match status" value="1"/>
</dbReference>
<gene>
    <name evidence="3" type="ORF">KTO63_07670</name>
</gene>
<feature type="chain" id="PRO_5038504812" evidence="1">
    <location>
        <begin position="23"/>
        <end position="181"/>
    </location>
</feature>
<proteinExistence type="predicted"/>
<dbReference type="Proteomes" id="UP000812270">
    <property type="component" value="Unassembled WGS sequence"/>
</dbReference>
<evidence type="ECO:0000313" key="3">
    <source>
        <dbReference type="EMBL" id="MBV4357016.1"/>
    </source>
</evidence>
<evidence type="ECO:0000256" key="1">
    <source>
        <dbReference type="SAM" id="SignalP"/>
    </source>
</evidence>
<reference evidence="3" key="1">
    <citation type="submission" date="2021-06" db="EMBL/GenBank/DDBJ databases">
        <authorList>
            <person name="Huq M.A."/>
        </authorList>
    </citation>
    <scope>NUCLEOTIDE SEQUENCE</scope>
    <source>
        <strain evidence="3">MAH-26</strain>
    </source>
</reference>
<dbReference type="RefSeq" id="WP_217790641.1">
    <property type="nucleotide sequence ID" value="NZ_JAHSPG010000003.1"/>
</dbReference>
<sequence>MKGYKFLAALLFAISICSFSYAQQYTPEASGSKIGFGIKNLGVTVHGAFSGLEGDIVFDPNEPSKSSFNVHVDSKSINTDNDMRDNHLRKEEFFNVEKYPHLTFVSESISGSGKSFNVKGKLTIKGVAKEVSFKFTATPQGETYAFKGNFELNRRDFGVGGSSITMSDKVNVELVVVAKKK</sequence>
<comment type="caution">
    <text evidence="3">The sequence shown here is derived from an EMBL/GenBank/DDBJ whole genome shotgun (WGS) entry which is preliminary data.</text>
</comment>
<accession>A0A9E2W7P2</accession>
<evidence type="ECO:0000259" key="2">
    <source>
        <dbReference type="SMART" id="SM00867"/>
    </source>
</evidence>